<dbReference type="PANTHER" id="PTHR22775">
    <property type="entry name" value="SORTING NEXIN"/>
    <property type="match status" value="1"/>
</dbReference>
<feature type="domain" description="T-SNARE coiled-coil homology" evidence="6">
    <location>
        <begin position="313"/>
        <end position="375"/>
    </location>
</feature>
<keyword evidence="9" id="KW-1185">Reference proteome</keyword>
<dbReference type="OrthoDB" id="428895at2759"/>
<evidence type="ECO:0000259" key="6">
    <source>
        <dbReference type="PROSITE" id="PS50192"/>
    </source>
</evidence>
<accession>A0A3N4JNF8</accession>
<dbReference type="FunFam" id="1.20.5.110:FF:000058">
    <property type="entry name" value="VAM7p Vacuolar SNARE protein"/>
    <property type="match status" value="1"/>
</dbReference>
<dbReference type="SMART" id="SM00397">
    <property type="entry name" value="t_SNARE"/>
    <property type="match status" value="1"/>
</dbReference>
<dbReference type="STRING" id="1336337.A0A3N4JNF8"/>
<protein>
    <submittedName>
        <fullName evidence="8">Phox-like protein</fullName>
    </submittedName>
</protein>
<evidence type="ECO:0000313" key="8">
    <source>
        <dbReference type="EMBL" id="RPA99793.1"/>
    </source>
</evidence>
<dbReference type="GO" id="GO:0035091">
    <property type="term" value="F:phosphatidylinositol binding"/>
    <property type="evidence" value="ECO:0007669"/>
    <property type="project" value="InterPro"/>
</dbReference>
<feature type="domain" description="PX" evidence="7">
    <location>
        <begin position="2"/>
        <end position="117"/>
    </location>
</feature>
<dbReference type="SMART" id="SM00312">
    <property type="entry name" value="PX"/>
    <property type="match status" value="1"/>
</dbReference>
<dbReference type="SUPFAM" id="SSF58038">
    <property type="entry name" value="SNARE fusion complex"/>
    <property type="match status" value="1"/>
</dbReference>
<evidence type="ECO:0000256" key="2">
    <source>
        <dbReference type="ARBA" id="ARBA00022554"/>
    </source>
</evidence>
<dbReference type="EMBL" id="ML120385">
    <property type="protein sequence ID" value="RPA99793.1"/>
    <property type="molecule type" value="Genomic_DNA"/>
</dbReference>
<dbReference type="GO" id="GO:0016192">
    <property type="term" value="P:vesicle-mediated transport"/>
    <property type="evidence" value="ECO:0007669"/>
    <property type="project" value="UniProtKB-ARBA"/>
</dbReference>
<evidence type="ECO:0000259" key="7">
    <source>
        <dbReference type="PROSITE" id="PS50195"/>
    </source>
</evidence>
<evidence type="ECO:0000256" key="3">
    <source>
        <dbReference type="ARBA" id="ARBA00023054"/>
    </source>
</evidence>
<evidence type="ECO:0000256" key="1">
    <source>
        <dbReference type="ARBA" id="ARBA00004116"/>
    </source>
</evidence>
<dbReference type="SUPFAM" id="SSF64268">
    <property type="entry name" value="PX domain"/>
    <property type="match status" value="1"/>
</dbReference>
<keyword evidence="2" id="KW-0926">Vacuole</keyword>
<dbReference type="InterPro" id="IPR001683">
    <property type="entry name" value="PX_dom"/>
</dbReference>
<name>A0A3N4JNF8_9PEZI</name>
<dbReference type="PROSITE" id="PS50192">
    <property type="entry name" value="T_SNARE"/>
    <property type="match status" value="1"/>
</dbReference>
<reference evidence="8 9" key="1">
    <citation type="journal article" date="2018" name="Nat. Ecol. Evol.">
        <title>Pezizomycetes genomes reveal the molecular basis of ectomycorrhizal truffle lifestyle.</title>
        <authorList>
            <person name="Murat C."/>
            <person name="Payen T."/>
            <person name="Noel B."/>
            <person name="Kuo A."/>
            <person name="Morin E."/>
            <person name="Chen J."/>
            <person name="Kohler A."/>
            <person name="Krizsan K."/>
            <person name="Balestrini R."/>
            <person name="Da Silva C."/>
            <person name="Montanini B."/>
            <person name="Hainaut M."/>
            <person name="Levati E."/>
            <person name="Barry K.W."/>
            <person name="Belfiori B."/>
            <person name="Cichocki N."/>
            <person name="Clum A."/>
            <person name="Dockter R.B."/>
            <person name="Fauchery L."/>
            <person name="Guy J."/>
            <person name="Iotti M."/>
            <person name="Le Tacon F."/>
            <person name="Lindquist E.A."/>
            <person name="Lipzen A."/>
            <person name="Malagnac F."/>
            <person name="Mello A."/>
            <person name="Molinier V."/>
            <person name="Miyauchi S."/>
            <person name="Poulain J."/>
            <person name="Riccioni C."/>
            <person name="Rubini A."/>
            <person name="Sitrit Y."/>
            <person name="Splivallo R."/>
            <person name="Traeger S."/>
            <person name="Wang M."/>
            <person name="Zifcakova L."/>
            <person name="Wipf D."/>
            <person name="Zambonelli A."/>
            <person name="Paolocci F."/>
            <person name="Nowrousian M."/>
            <person name="Ottonello S."/>
            <person name="Baldrian P."/>
            <person name="Spatafora J.W."/>
            <person name="Henrissat B."/>
            <person name="Nagy L.G."/>
            <person name="Aury J.M."/>
            <person name="Wincker P."/>
            <person name="Grigoriev I.V."/>
            <person name="Bonfante P."/>
            <person name="Martin F.M."/>
        </authorList>
    </citation>
    <scope>NUCLEOTIDE SEQUENCE [LARGE SCALE GENOMIC DNA]</scope>
    <source>
        <strain evidence="8 9">120613-1</strain>
    </source>
</reference>
<dbReference type="PROSITE" id="PS50195">
    <property type="entry name" value="PX"/>
    <property type="match status" value="1"/>
</dbReference>
<proteinExistence type="predicted"/>
<evidence type="ECO:0000256" key="5">
    <source>
        <dbReference type="SAM" id="Coils"/>
    </source>
</evidence>
<dbReference type="InterPro" id="IPR036871">
    <property type="entry name" value="PX_dom_sf"/>
</dbReference>
<dbReference type="CDD" id="cd06897">
    <property type="entry name" value="PX_SNARE"/>
    <property type="match status" value="1"/>
</dbReference>
<dbReference type="Pfam" id="PF00787">
    <property type="entry name" value="PX"/>
    <property type="match status" value="1"/>
</dbReference>
<dbReference type="CDD" id="cd15858">
    <property type="entry name" value="SNARE_VAM7"/>
    <property type="match status" value="1"/>
</dbReference>
<dbReference type="GO" id="GO:0000329">
    <property type="term" value="C:fungal-type vacuole membrane"/>
    <property type="evidence" value="ECO:0007669"/>
    <property type="project" value="UniProtKB-ARBA"/>
</dbReference>
<dbReference type="GO" id="GO:0097576">
    <property type="term" value="P:vacuole fusion"/>
    <property type="evidence" value="ECO:0007669"/>
    <property type="project" value="UniProtKB-ARBA"/>
</dbReference>
<evidence type="ECO:0000256" key="4">
    <source>
        <dbReference type="ARBA" id="ARBA00054927"/>
    </source>
</evidence>
<dbReference type="Proteomes" id="UP000276215">
    <property type="component" value="Unassembled WGS sequence"/>
</dbReference>
<evidence type="ECO:0000313" key="9">
    <source>
        <dbReference type="Proteomes" id="UP000276215"/>
    </source>
</evidence>
<dbReference type="PANTHER" id="PTHR22775:SF3">
    <property type="entry name" value="SORTING NEXIN-13"/>
    <property type="match status" value="1"/>
</dbReference>
<dbReference type="Gene3D" id="1.20.5.110">
    <property type="match status" value="1"/>
</dbReference>
<comment type="subcellular location">
    <subcellularLocation>
        <location evidence="1">Vacuole</location>
    </subcellularLocation>
</comment>
<dbReference type="AlphaFoldDB" id="A0A3N4JNF8"/>
<organism evidence="8 9">
    <name type="scientific">Choiromyces venosus 120613-1</name>
    <dbReference type="NCBI Taxonomy" id="1336337"/>
    <lineage>
        <taxon>Eukaryota</taxon>
        <taxon>Fungi</taxon>
        <taxon>Dikarya</taxon>
        <taxon>Ascomycota</taxon>
        <taxon>Pezizomycotina</taxon>
        <taxon>Pezizomycetes</taxon>
        <taxon>Pezizales</taxon>
        <taxon>Tuberaceae</taxon>
        <taxon>Choiromyces</taxon>
    </lineage>
</organism>
<feature type="coiled-coil region" evidence="5">
    <location>
        <begin position="344"/>
        <end position="371"/>
    </location>
</feature>
<dbReference type="GO" id="GO:0007034">
    <property type="term" value="P:vacuolar transport"/>
    <property type="evidence" value="ECO:0007669"/>
    <property type="project" value="UniProtKB-ARBA"/>
</dbReference>
<gene>
    <name evidence="8" type="ORF">L873DRAFT_1843423</name>
</gene>
<dbReference type="Gene3D" id="3.30.1520.10">
    <property type="entry name" value="Phox-like domain"/>
    <property type="match status" value="1"/>
</dbReference>
<comment type="function">
    <text evidence="4">Essential for proper morphogenesis of the vacuole. May exist as structural reinforcement on the surface of the vacuolar membrane and be required for maintenance against rupture by osmotic pressure.</text>
</comment>
<keyword evidence="3 5" id="KW-0175">Coiled coil</keyword>
<dbReference type="InterPro" id="IPR000727">
    <property type="entry name" value="T_SNARE_dom"/>
</dbReference>
<sequence>MTTLEISIPTTSLATSPGKPHTVYHILLRLPLRSITVKKRYNDFAELHSRLTDMVGSAPPKPLPPKSYFSRTVNNPVMTEERRDGLEKYLLGILRSDDPRWRDSPAWRTFLNLPANWSAGSSAASSTNSLGYTPGGGIGGGGGPITDPTLWLDTHRELKTLLHDARMFLSKRDQAGPAWEQHEASAGTKRCLVKAGSLITALDSGLKEVGNNGWGAGKEGKELLDGEIRRRKDLVSSARKERDGLESLANSLASKRAAQNSSTAATAADKNALFAGASTSRNTFGGGRVLGAPLPETERTRELDNQGVLQLNDQYMQEQDRVVEGMLKNVSRMKEIGVAIGEEIDVQNKMLEDLDRDVDKVDKKMKIAKKRVNKVS</sequence>